<proteinExistence type="inferred from homology"/>
<dbReference type="InterPro" id="IPR001736">
    <property type="entry name" value="PLipase_D/transphosphatidylase"/>
</dbReference>
<sequence length="226" mass="25779">MMRSVAIVITSGALVTEVMWQLYKVYKCSRRKTINTVNGCATQFCKNTEAKIFEVMFFSKDSTLCRTHLGLMKPCGRLNCAVRHLRRIVDYLDSATDTLDICVYFFTFSDLAEAVIRAKKRNVVIRMILDESMATNDTSKLKIFYKEGIQLRSKQLDTLMHHKFVIIDNKILISGSINWTKSAFFGNFENVLVTNESAIVKPFINEFESIWSILGAITTQANSIKT</sequence>
<keyword evidence="2" id="KW-0442">Lipid degradation</keyword>
<comment type="caution">
    <text evidence="8">The sequence shown here is derived from an EMBL/GenBank/DDBJ whole genome shotgun (WGS) entry which is preliminary data.</text>
</comment>
<reference evidence="8 9" key="1">
    <citation type="journal article" date="2019" name="Philos. Trans. R. Soc. Lond., B, Biol. Sci.">
        <title>Ant behaviour and brain gene expression of defending hosts depend on the ecological success of the intruding social parasite.</title>
        <authorList>
            <person name="Kaur R."/>
            <person name="Stoldt M."/>
            <person name="Jongepier E."/>
            <person name="Feldmeyer B."/>
            <person name="Menzel F."/>
            <person name="Bornberg-Bauer E."/>
            <person name="Foitzik S."/>
        </authorList>
    </citation>
    <scope>NUCLEOTIDE SEQUENCE [LARGE SCALE GENOMIC DNA]</scope>
    <source>
        <tissue evidence="8">Whole body</tissue>
    </source>
</reference>
<dbReference type="GO" id="GO:0034587">
    <property type="term" value="P:piRNA processing"/>
    <property type="evidence" value="ECO:0007669"/>
    <property type="project" value="TreeGrafter"/>
</dbReference>
<keyword evidence="3" id="KW-0443">Lipid metabolism</keyword>
<evidence type="ECO:0000256" key="4">
    <source>
        <dbReference type="ARBA" id="ARBA00038012"/>
    </source>
</evidence>
<organism evidence="8 9">
    <name type="scientific">Temnothorax longispinosus</name>
    <dbReference type="NCBI Taxonomy" id="300112"/>
    <lineage>
        <taxon>Eukaryota</taxon>
        <taxon>Metazoa</taxon>
        <taxon>Ecdysozoa</taxon>
        <taxon>Arthropoda</taxon>
        <taxon>Hexapoda</taxon>
        <taxon>Insecta</taxon>
        <taxon>Pterygota</taxon>
        <taxon>Neoptera</taxon>
        <taxon>Endopterygota</taxon>
        <taxon>Hymenoptera</taxon>
        <taxon>Apocrita</taxon>
        <taxon>Aculeata</taxon>
        <taxon>Formicoidea</taxon>
        <taxon>Formicidae</taxon>
        <taxon>Myrmicinae</taxon>
        <taxon>Temnothorax</taxon>
    </lineage>
</organism>
<dbReference type="GO" id="GO:0016891">
    <property type="term" value="F:RNA endonuclease activity producing 5'-phosphomonoesters, hydrolytic mechanism"/>
    <property type="evidence" value="ECO:0007669"/>
    <property type="project" value="TreeGrafter"/>
</dbReference>
<dbReference type="SUPFAM" id="SSF56024">
    <property type="entry name" value="Phospholipase D/nuclease"/>
    <property type="match status" value="1"/>
</dbReference>
<dbReference type="Pfam" id="PF13091">
    <property type="entry name" value="PLDc_2"/>
    <property type="match status" value="1"/>
</dbReference>
<dbReference type="PANTHER" id="PTHR43856">
    <property type="entry name" value="CARDIOLIPIN HYDROLASE"/>
    <property type="match status" value="1"/>
</dbReference>
<evidence type="ECO:0000259" key="7">
    <source>
        <dbReference type="PROSITE" id="PS50035"/>
    </source>
</evidence>
<evidence type="ECO:0000256" key="1">
    <source>
        <dbReference type="ARBA" id="ARBA00022801"/>
    </source>
</evidence>
<keyword evidence="9" id="KW-1185">Reference proteome</keyword>
<dbReference type="InterPro" id="IPR025202">
    <property type="entry name" value="PLD-like_dom"/>
</dbReference>
<dbReference type="CDD" id="cd09171">
    <property type="entry name" value="PLDc_vPLD6_like"/>
    <property type="match status" value="1"/>
</dbReference>
<dbReference type="GO" id="GO:0016042">
    <property type="term" value="P:lipid catabolic process"/>
    <property type="evidence" value="ECO:0007669"/>
    <property type="project" value="UniProtKB-KW"/>
</dbReference>
<comment type="similarity">
    <text evidence="4">Belongs to the phospholipase D family. MitoPLD/Zucchini subfamily.</text>
</comment>
<name>A0A4S2KSK4_9HYME</name>
<dbReference type="Gene3D" id="3.30.870.10">
    <property type="entry name" value="Endonuclease Chain A"/>
    <property type="match status" value="1"/>
</dbReference>
<dbReference type="Proteomes" id="UP000310200">
    <property type="component" value="Unassembled WGS sequence"/>
</dbReference>
<dbReference type="EMBL" id="QBLH01001190">
    <property type="protein sequence ID" value="TGZ52791.1"/>
    <property type="molecule type" value="Genomic_DNA"/>
</dbReference>
<dbReference type="PROSITE" id="PS50035">
    <property type="entry name" value="PLD"/>
    <property type="match status" value="1"/>
</dbReference>
<dbReference type="GO" id="GO:0005739">
    <property type="term" value="C:mitochondrion"/>
    <property type="evidence" value="ECO:0007669"/>
    <property type="project" value="TreeGrafter"/>
</dbReference>
<evidence type="ECO:0000256" key="5">
    <source>
        <dbReference type="ARBA" id="ARBA00040549"/>
    </source>
</evidence>
<gene>
    <name evidence="8" type="ORF">DBV15_07545</name>
</gene>
<evidence type="ECO:0000256" key="3">
    <source>
        <dbReference type="ARBA" id="ARBA00023098"/>
    </source>
</evidence>
<evidence type="ECO:0000256" key="2">
    <source>
        <dbReference type="ARBA" id="ARBA00022963"/>
    </source>
</evidence>
<protein>
    <recommendedName>
        <fullName evidence="5">Mitochondrial cardiolipin hydrolase</fullName>
    </recommendedName>
    <alternativeName>
        <fullName evidence="6">Mitochondrial phospholipase</fullName>
    </alternativeName>
</protein>
<dbReference type="SMART" id="SM00155">
    <property type="entry name" value="PLDc"/>
    <property type="match status" value="1"/>
</dbReference>
<dbReference type="InterPro" id="IPR051406">
    <property type="entry name" value="PLD_domain"/>
</dbReference>
<evidence type="ECO:0000256" key="6">
    <source>
        <dbReference type="ARBA" id="ARBA00043167"/>
    </source>
</evidence>
<dbReference type="PANTHER" id="PTHR43856:SF1">
    <property type="entry name" value="MITOCHONDRIAL CARDIOLIPIN HYDROLASE"/>
    <property type="match status" value="1"/>
</dbReference>
<dbReference type="STRING" id="300112.A0A4S2KSK4"/>
<dbReference type="AlphaFoldDB" id="A0A4S2KSK4"/>
<feature type="domain" description="PLD phosphodiesterase" evidence="7">
    <location>
        <begin position="156"/>
        <end position="183"/>
    </location>
</feature>
<evidence type="ECO:0000313" key="9">
    <source>
        <dbReference type="Proteomes" id="UP000310200"/>
    </source>
</evidence>
<keyword evidence="1" id="KW-0378">Hydrolase</keyword>
<accession>A0A4S2KSK4</accession>
<evidence type="ECO:0000313" key="8">
    <source>
        <dbReference type="EMBL" id="TGZ52791.1"/>
    </source>
</evidence>